<dbReference type="Proteomes" id="UP001211907">
    <property type="component" value="Unassembled WGS sequence"/>
</dbReference>
<dbReference type="InterPro" id="IPR053206">
    <property type="entry name" value="Dimeric_xanthone_biosynth"/>
</dbReference>
<dbReference type="Gene3D" id="1.20.120.520">
    <property type="entry name" value="nmb1532 protein domain like"/>
    <property type="match status" value="1"/>
</dbReference>
<reference evidence="2" key="1">
    <citation type="submission" date="2020-05" db="EMBL/GenBank/DDBJ databases">
        <title>Phylogenomic resolution of chytrid fungi.</title>
        <authorList>
            <person name="Stajich J.E."/>
            <person name="Amses K."/>
            <person name="Simmons R."/>
            <person name="Seto K."/>
            <person name="Myers J."/>
            <person name="Bonds A."/>
            <person name="Quandt C.A."/>
            <person name="Barry K."/>
            <person name="Liu P."/>
            <person name="Grigoriev I."/>
            <person name="Longcore J.E."/>
            <person name="James T.Y."/>
        </authorList>
    </citation>
    <scope>NUCLEOTIDE SEQUENCE</scope>
    <source>
        <strain evidence="2">JEL0513</strain>
    </source>
</reference>
<accession>A0AAD5SRF1</accession>
<dbReference type="EMBL" id="JADGJH010003611">
    <property type="protein sequence ID" value="KAJ3089843.1"/>
    <property type="molecule type" value="Genomic_DNA"/>
</dbReference>
<keyword evidence="3" id="KW-1185">Reference proteome</keyword>
<evidence type="ECO:0000313" key="3">
    <source>
        <dbReference type="Proteomes" id="UP001211907"/>
    </source>
</evidence>
<protein>
    <recommendedName>
        <fullName evidence="1">Hemerythrin-like domain-containing protein</fullName>
    </recommendedName>
</protein>
<evidence type="ECO:0000259" key="1">
    <source>
        <dbReference type="Pfam" id="PF01814"/>
    </source>
</evidence>
<dbReference type="PANTHER" id="PTHR38048:SF1">
    <property type="entry name" value="HEMERYTHRIN-LIKE DOMAIN-CONTAINING PROTEIN"/>
    <property type="match status" value="1"/>
</dbReference>
<name>A0AAD5SRF1_9FUNG</name>
<dbReference type="PANTHER" id="PTHR38048">
    <property type="entry name" value="EXPRESSED PROTEIN"/>
    <property type="match status" value="1"/>
</dbReference>
<comment type="caution">
    <text evidence="2">The sequence shown here is derived from an EMBL/GenBank/DDBJ whole genome shotgun (WGS) entry which is preliminary data.</text>
</comment>
<sequence length="230" mass="26549">MSNTNKPDSFDRNHIVLLAVHNTLRRSLHQSIINCDKTYVPDKKTLRNFLGFVDAAMQHLHNHHTNEDVIYFPVLAQHGIKIDHLDADHHALIPKMKEIDAVVKVDKRAFDNLEYNTFDFVSLKTNLEKLRDILLPHLDQEEREHAPDILRASGMSAQELDNVLGGIVKAEQKLDPTISLPIIYYHLDEKEIKEFWEPTIPAVVRVGLFSMFACWNSGFWEFSYAKAKKP</sequence>
<dbReference type="CDD" id="cd12108">
    <property type="entry name" value="Hr-like"/>
    <property type="match status" value="1"/>
</dbReference>
<dbReference type="AlphaFoldDB" id="A0AAD5SRF1"/>
<gene>
    <name evidence="2" type="ORF">HK100_007641</name>
</gene>
<feature type="domain" description="Hemerythrin-like" evidence="1">
    <location>
        <begin position="17"/>
        <end position="146"/>
    </location>
</feature>
<organism evidence="2 3">
    <name type="scientific">Physocladia obscura</name>
    <dbReference type="NCBI Taxonomy" id="109957"/>
    <lineage>
        <taxon>Eukaryota</taxon>
        <taxon>Fungi</taxon>
        <taxon>Fungi incertae sedis</taxon>
        <taxon>Chytridiomycota</taxon>
        <taxon>Chytridiomycota incertae sedis</taxon>
        <taxon>Chytridiomycetes</taxon>
        <taxon>Chytridiales</taxon>
        <taxon>Chytriomycetaceae</taxon>
        <taxon>Physocladia</taxon>
    </lineage>
</organism>
<dbReference type="InterPro" id="IPR012312">
    <property type="entry name" value="Hemerythrin-like"/>
</dbReference>
<proteinExistence type="predicted"/>
<evidence type="ECO:0000313" key="2">
    <source>
        <dbReference type="EMBL" id="KAJ3089843.1"/>
    </source>
</evidence>
<dbReference type="Pfam" id="PF01814">
    <property type="entry name" value="Hemerythrin"/>
    <property type="match status" value="1"/>
</dbReference>